<gene>
    <name evidence="1" type="ORF">HK097_009826</name>
</gene>
<evidence type="ECO:0000313" key="1">
    <source>
        <dbReference type="EMBL" id="KAJ3049149.1"/>
    </source>
</evidence>
<organism evidence="1 2">
    <name type="scientific">Rhizophlyctis rosea</name>
    <dbReference type="NCBI Taxonomy" id="64517"/>
    <lineage>
        <taxon>Eukaryota</taxon>
        <taxon>Fungi</taxon>
        <taxon>Fungi incertae sedis</taxon>
        <taxon>Chytridiomycota</taxon>
        <taxon>Chytridiomycota incertae sedis</taxon>
        <taxon>Chytridiomycetes</taxon>
        <taxon>Rhizophlyctidales</taxon>
        <taxon>Rhizophlyctidaceae</taxon>
        <taxon>Rhizophlyctis</taxon>
    </lineage>
</organism>
<name>A0AAD5X061_9FUNG</name>
<sequence length="1702" mass="192945">MSAPKRRKIAISDDQRAAILRDANLRLTFSAVIATAAERSITTVHGELQGVTAYQEHAAAAYNLHIIEHSPETSQPRVYGSEGAQLVKLDIIEGEYQLVEDGDVVGASSWMYFASSTSDLVLQNMSPADDNEETEVNDAACSARNDMDEDMANLEDLRYPARGLDYEGGDKKVLGWDIGETNDNSAGDTLLEWTADGVSEDSSRTQVADSIAAYYMASGAAGKGIVTVDDVEAEMVVALSRAGFPNDGKLYSISCSEKSREDVTIGRRHRALMTSGFRSALLTDFSGENWGTGLTQLPADAAVVDLHTTAYPLSAIDILRALLLARQAHGAQLQLAIFLTFATCTGTTQTEIMQRDVEEHNKAGGQSNFDRHLDLFRRWSNHDNSIDMIVSDMKQLISEMLNDFGLVFAGLPPIGGPMNTAGPLRVFAYEQEDIRLCCLGFRLVKLPRQTARFTVKDALRVQHDFMFHDEIRWEKYPDLLYCPLTLTKEVLKELQERVIPFIRGRLRRFLDDYVDPPLAVVAKIISILVPRDEPGYDEVYDDLFIYGKEREGKSGGLMLPTLIANTMSIKRILTRANRTIRTILAVGPNTRGPDEDAVQKFASVREFFRVSRLMRKNLKGLRDDFPIDVYVFGDSVSRSEVVKDLIEKRKVDSEGREIDYVLVIDEASHIFGRGTKDGAYCKAEAAWRRIIDFPNVRSRVWVDATPGPLFERNRGRVLREKGVHVIRIRTDSNYYGADRIEVRFPLDNAVSLDYAKNERGRWDPISDGQTTRYNGTHECLSAYLDEPSCSCLQTGFDVHGNELDESQKHVVHPMFLIGMTEKVKPAMGMRELAGKLAEGKYQDHRWDENEQQWVRRTDEKEWPVCALKVGRGIEIFVFHQGEVVEQTAKEFLLRNYADDTELWPPTMEEKQKANRANSYGDDIGTCMPRIMKYYGLNRPVCMLGYGRFARLVTTAFSAIFDKEMHVWIVTHAAMRVLKLQRNNEYTKCMEDIRQFLFRVLTRTYGLNLDPMFGEHFRIVMATQASVKADVLDHIRTTDAFMHQLGIHRDLELAHNAIGRAAWPTGLYGRQHKSTKRKQLNPITVQAKPYDFLEVARSHRPALAAYHERKWDKLPLDMVYQYVTGKRHIEEHFREAEEDLNAVKVKVEVIPSDDSVFDTNDDCTDVVEFSDQERTLIWELFDLTARTELTALRERVGRSPNAPTNIQETAIELFSAFWAFNYTWQKVNMGGIVTGIPVGLRRKGFIIAFLWFGLNERQQAVGLTAEEVNQLQTLVGCTDPDVHSLMVANPGFLHTIPMLHAVDNFYLAHEDFVVRRDAMVKTLSCYVGHDEHVLGRFVKSCNHHTSVVIRRNRTAWDEISTLATEVTHTCVQELITTCVQAHSPQRRFSDKEGYSWFLKAVLSEYDKRVIRPDRNAAVGSSKQHEKRPVAESWWLLLSPWWEYFSGAILALHFEEGISPREFARLYKRLYGSLHGIENVFSCWDSLTSGSLSNDRPQTYAEPVVTLGEDGRYYLVKAWAKFFTAHDYTISIKGLDPDFSNYLRKEEIPALTYSILEALRKDGFRSSLDGKAARDERAGAYERFAQKMRLFPAQPIRAGEAAYATAICLAFLDPATKRYHRIVSFHTAKERIGNLRTTKRKGLEIATEGWGDFVKHTTNLSKTTAGIGGNPFFGVPLLVREGETLRLHDKLTSLLVDEGWLTQT</sequence>
<dbReference type="Proteomes" id="UP001212841">
    <property type="component" value="Unassembled WGS sequence"/>
</dbReference>
<protein>
    <submittedName>
        <fullName evidence="1">Uncharacterized protein</fullName>
    </submittedName>
</protein>
<dbReference type="EMBL" id="JADGJD010000688">
    <property type="protein sequence ID" value="KAJ3049149.1"/>
    <property type="molecule type" value="Genomic_DNA"/>
</dbReference>
<proteinExistence type="predicted"/>
<reference evidence="1" key="1">
    <citation type="submission" date="2020-05" db="EMBL/GenBank/DDBJ databases">
        <title>Phylogenomic resolution of chytrid fungi.</title>
        <authorList>
            <person name="Stajich J.E."/>
            <person name="Amses K."/>
            <person name="Simmons R."/>
            <person name="Seto K."/>
            <person name="Myers J."/>
            <person name="Bonds A."/>
            <person name="Quandt C.A."/>
            <person name="Barry K."/>
            <person name="Liu P."/>
            <person name="Grigoriev I."/>
            <person name="Longcore J.E."/>
            <person name="James T.Y."/>
        </authorList>
    </citation>
    <scope>NUCLEOTIDE SEQUENCE</scope>
    <source>
        <strain evidence="1">JEL0318</strain>
    </source>
</reference>
<evidence type="ECO:0000313" key="2">
    <source>
        <dbReference type="Proteomes" id="UP001212841"/>
    </source>
</evidence>
<accession>A0AAD5X061</accession>
<comment type="caution">
    <text evidence="1">The sequence shown here is derived from an EMBL/GenBank/DDBJ whole genome shotgun (WGS) entry which is preliminary data.</text>
</comment>
<keyword evidence="2" id="KW-1185">Reference proteome</keyword>